<dbReference type="PANTHER" id="PTHR23308">
    <property type="entry name" value="NUCLEAR INHIBITOR OF PROTEIN PHOSPHATASE-1"/>
    <property type="match status" value="1"/>
</dbReference>
<proteinExistence type="predicted"/>
<dbReference type="SMART" id="SM00240">
    <property type="entry name" value="FHA"/>
    <property type="match status" value="1"/>
</dbReference>
<protein>
    <recommendedName>
        <fullName evidence="1">FHA domain-containing protein</fullName>
    </recommendedName>
</protein>
<dbReference type="Gene3D" id="2.60.200.20">
    <property type="match status" value="1"/>
</dbReference>
<dbReference type="SUPFAM" id="SSF49879">
    <property type="entry name" value="SMAD/FHA domain"/>
    <property type="match status" value="1"/>
</dbReference>
<reference evidence="2" key="1">
    <citation type="submission" date="2018-05" db="EMBL/GenBank/DDBJ databases">
        <authorList>
            <person name="Lanie J.A."/>
            <person name="Ng W.-L."/>
            <person name="Kazmierczak K.M."/>
            <person name="Andrzejewski T.M."/>
            <person name="Davidsen T.M."/>
            <person name="Wayne K.J."/>
            <person name="Tettelin H."/>
            <person name="Glass J.I."/>
            <person name="Rusch D."/>
            <person name="Podicherti R."/>
            <person name="Tsui H.-C.T."/>
            <person name="Winkler M.E."/>
        </authorList>
    </citation>
    <scope>NUCLEOTIDE SEQUENCE</scope>
</reference>
<dbReference type="CDD" id="cd00060">
    <property type="entry name" value="FHA"/>
    <property type="match status" value="1"/>
</dbReference>
<name>A0A381YMP3_9ZZZZ</name>
<dbReference type="InterPro" id="IPR008984">
    <property type="entry name" value="SMAD_FHA_dom_sf"/>
</dbReference>
<organism evidence="2">
    <name type="scientific">marine metagenome</name>
    <dbReference type="NCBI Taxonomy" id="408172"/>
    <lineage>
        <taxon>unclassified sequences</taxon>
        <taxon>metagenomes</taxon>
        <taxon>ecological metagenomes</taxon>
    </lineage>
</organism>
<sequence>MWLLKVKVELLSEITTTTPATLRVTPGAMKTIGRAPTADFTLDCALVSRLHCRLISTNDRLEVEDLDSTNGTFVNEQQVKRKMLTSGDTLRIGQVELTIFEESAP</sequence>
<dbReference type="AlphaFoldDB" id="A0A381YMP3"/>
<dbReference type="InterPro" id="IPR050923">
    <property type="entry name" value="Cell_Proc_Reg/RNA_Proc"/>
</dbReference>
<dbReference type="Pfam" id="PF00498">
    <property type="entry name" value="FHA"/>
    <property type="match status" value="1"/>
</dbReference>
<evidence type="ECO:0000259" key="1">
    <source>
        <dbReference type="PROSITE" id="PS50006"/>
    </source>
</evidence>
<dbReference type="EMBL" id="UINC01018590">
    <property type="protein sequence ID" value="SVA78220.1"/>
    <property type="molecule type" value="Genomic_DNA"/>
</dbReference>
<gene>
    <name evidence="2" type="ORF">METZ01_LOCUS131074</name>
</gene>
<feature type="domain" description="FHA" evidence="1">
    <location>
        <begin position="30"/>
        <end position="79"/>
    </location>
</feature>
<evidence type="ECO:0000313" key="2">
    <source>
        <dbReference type="EMBL" id="SVA78220.1"/>
    </source>
</evidence>
<accession>A0A381YMP3</accession>
<dbReference type="InterPro" id="IPR000253">
    <property type="entry name" value="FHA_dom"/>
</dbReference>
<dbReference type="PROSITE" id="PS50006">
    <property type="entry name" value="FHA_DOMAIN"/>
    <property type="match status" value="1"/>
</dbReference>